<evidence type="ECO:0000256" key="2">
    <source>
        <dbReference type="ARBA" id="ARBA00022857"/>
    </source>
</evidence>
<feature type="domain" description="NADP-dependent oxidoreductase" evidence="7">
    <location>
        <begin position="31"/>
        <end position="264"/>
    </location>
</feature>
<evidence type="ECO:0000256" key="5">
    <source>
        <dbReference type="PIRSR" id="PIRSR000097-2"/>
    </source>
</evidence>
<feature type="active site" description="Proton donor" evidence="4">
    <location>
        <position position="50"/>
    </location>
</feature>
<dbReference type="PANTHER" id="PTHR43827:SF3">
    <property type="entry name" value="NADP-DEPENDENT OXIDOREDUCTASE DOMAIN-CONTAINING PROTEIN"/>
    <property type="match status" value="1"/>
</dbReference>
<keyword evidence="2" id="KW-0521">NADP</keyword>
<dbReference type="OrthoDB" id="416253at2759"/>
<evidence type="ECO:0000256" key="4">
    <source>
        <dbReference type="PIRSR" id="PIRSR000097-1"/>
    </source>
</evidence>
<dbReference type="InterPro" id="IPR036812">
    <property type="entry name" value="NAD(P)_OxRdtase_dom_sf"/>
</dbReference>
<evidence type="ECO:0000256" key="1">
    <source>
        <dbReference type="ARBA" id="ARBA00007905"/>
    </source>
</evidence>
<dbReference type="PRINTS" id="PR00069">
    <property type="entry name" value="ALDKETRDTASE"/>
</dbReference>
<dbReference type="InterPro" id="IPR020471">
    <property type="entry name" value="AKR"/>
</dbReference>
<feature type="site" description="Lowers pKa of active site Tyr" evidence="6">
    <location>
        <position position="75"/>
    </location>
</feature>
<feature type="binding site" evidence="5">
    <location>
        <position position="108"/>
    </location>
    <ligand>
        <name>substrate</name>
    </ligand>
</feature>
<dbReference type="EMBL" id="JACAZE010000020">
    <property type="protein sequence ID" value="KAF7293875.1"/>
    <property type="molecule type" value="Genomic_DNA"/>
</dbReference>
<dbReference type="Proteomes" id="UP000613580">
    <property type="component" value="Unassembled WGS sequence"/>
</dbReference>
<dbReference type="PROSITE" id="PS00062">
    <property type="entry name" value="ALDOKETO_REDUCTASE_2"/>
    <property type="match status" value="1"/>
</dbReference>
<dbReference type="PIRSF" id="PIRSF000097">
    <property type="entry name" value="AKR"/>
    <property type="match status" value="1"/>
</dbReference>
<dbReference type="GO" id="GO:0016652">
    <property type="term" value="F:oxidoreductase activity, acting on NAD(P)H as acceptor"/>
    <property type="evidence" value="ECO:0007669"/>
    <property type="project" value="InterPro"/>
</dbReference>
<dbReference type="InterPro" id="IPR044494">
    <property type="entry name" value="AKR3C2/3"/>
</dbReference>
<dbReference type="InterPro" id="IPR018170">
    <property type="entry name" value="Aldo/ket_reductase_CS"/>
</dbReference>
<evidence type="ECO:0000256" key="3">
    <source>
        <dbReference type="ARBA" id="ARBA00023002"/>
    </source>
</evidence>
<dbReference type="SUPFAM" id="SSF51430">
    <property type="entry name" value="NAD(P)-linked oxidoreductase"/>
    <property type="match status" value="1"/>
</dbReference>
<accession>A0A8H6S9N7</accession>
<organism evidence="8 9">
    <name type="scientific">Mycena chlorophos</name>
    <name type="common">Agaric fungus</name>
    <name type="synonym">Agaricus chlorophos</name>
    <dbReference type="NCBI Taxonomy" id="658473"/>
    <lineage>
        <taxon>Eukaryota</taxon>
        <taxon>Fungi</taxon>
        <taxon>Dikarya</taxon>
        <taxon>Basidiomycota</taxon>
        <taxon>Agaricomycotina</taxon>
        <taxon>Agaricomycetes</taxon>
        <taxon>Agaricomycetidae</taxon>
        <taxon>Agaricales</taxon>
        <taxon>Marasmiineae</taxon>
        <taxon>Mycenaceae</taxon>
        <taxon>Mycena</taxon>
    </lineage>
</organism>
<dbReference type="GO" id="GO:0016616">
    <property type="term" value="F:oxidoreductase activity, acting on the CH-OH group of donors, NAD or NADP as acceptor"/>
    <property type="evidence" value="ECO:0007669"/>
    <property type="project" value="UniProtKB-ARBA"/>
</dbReference>
<reference evidence="8" key="1">
    <citation type="submission" date="2020-05" db="EMBL/GenBank/DDBJ databases">
        <title>Mycena genomes resolve the evolution of fungal bioluminescence.</title>
        <authorList>
            <person name="Tsai I.J."/>
        </authorList>
    </citation>
    <scope>NUCLEOTIDE SEQUENCE</scope>
    <source>
        <strain evidence="8">110903Hualien_Pintung</strain>
    </source>
</reference>
<name>A0A8H6S9N7_MYCCL</name>
<protein>
    <recommendedName>
        <fullName evidence="7">NADP-dependent oxidoreductase domain-containing protein</fullName>
    </recommendedName>
</protein>
<evidence type="ECO:0000259" key="7">
    <source>
        <dbReference type="Pfam" id="PF00248"/>
    </source>
</evidence>
<keyword evidence="3" id="KW-0560">Oxidoreductase</keyword>
<comment type="caution">
    <text evidence="8">The sequence shown here is derived from an EMBL/GenBank/DDBJ whole genome shotgun (WGS) entry which is preliminary data.</text>
</comment>
<dbReference type="Pfam" id="PF00248">
    <property type="entry name" value="Aldo_ket_red"/>
    <property type="match status" value="1"/>
</dbReference>
<evidence type="ECO:0000313" key="9">
    <source>
        <dbReference type="Proteomes" id="UP000613580"/>
    </source>
</evidence>
<evidence type="ECO:0000256" key="6">
    <source>
        <dbReference type="PIRSR" id="PIRSR000097-3"/>
    </source>
</evidence>
<dbReference type="Gene3D" id="3.20.20.100">
    <property type="entry name" value="NADP-dependent oxidoreductase domain"/>
    <property type="match status" value="1"/>
</dbReference>
<gene>
    <name evidence="8" type="ORF">HMN09_01183600</name>
</gene>
<comment type="similarity">
    <text evidence="1">Belongs to the aldo/keto reductase family.</text>
</comment>
<evidence type="ECO:0000313" key="8">
    <source>
        <dbReference type="EMBL" id="KAF7293875.1"/>
    </source>
</evidence>
<dbReference type="CDD" id="cd19120">
    <property type="entry name" value="AKR_AKR3C2-3"/>
    <property type="match status" value="1"/>
</dbReference>
<proteinExistence type="inferred from homology"/>
<keyword evidence="9" id="KW-1185">Reference proteome</keyword>
<dbReference type="PANTHER" id="PTHR43827">
    <property type="entry name" value="2,5-DIKETO-D-GLUCONIC ACID REDUCTASE"/>
    <property type="match status" value="1"/>
</dbReference>
<dbReference type="AlphaFoldDB" id="A0A8H6S9N7"/>
<sequence length="304" mass="32219">MPWQNIPLNDDTGTSIPGVAFGTAFIPDPTALVEQALELGFSHVDTAQNYLDEAEVGLGVRQSGLPRSEVFVTTKFSGGGPQKLSIKASAKESLAKLGLTYVDLYLIHWPQYAVPDIPSAWKELEDIKAAGQARSIGVSNFSVADLTLLLASATVKPAVNQISLNPYNYAAQKPIIEFSKKNGIVVEAYSPLIPLRRPGGPLDKPLSSIAAAHKATPEQILLAWSKAKGAVPVTTSSKKERLVGYLAAGDIELSEEDIAAIDEAGAKGLPSSLVGVHRRSLGKVGALLAFVLLLGWAKTRCLSV</sequence>
<dbReference type="InterPro" id="IPR023210">
    <property type="entry name" value="NADP_OxRdtase_dom"/>
</dbReference>